<keyword evidence="5" id="KW-0812">Transmembrane</keyword>
<evidence type="ECO:0000256" key="1">
    <source>
        <dbReference type="ARBA" id="ARBA00003416"/>
    </source>
</evidence>
<keyword evidence="7" id="KW-1185">Reference proteome</keyword>
<dbReference type="Proteomes" id="UP000030661">
    <property type="component" value="Unassembled WGS sequence"/>
</dbReference>
<feature type="transmembrane region" description="Helical" evidence="5">
    <location>
        <begin position="6"/>
        <end position="25"/>
    </location>
</feature>
<evidence type="ECO:0008006" key="8">
    <source>
        <dbReference type="Google" id="ProtNLM"/>
    </source>
</evidence>
<evidence type="ECO:0000256" key="2">
    <source>
        <dbReference type="ARBA" id="ARBA00009840"/>
    </source>
</evidence>
<keyword evidence="3" id="KW-0175">Coiled coil</keyword>
<evidence type="ECO:0000256" key="3">
    <source>
        <dbReference type="ARBA" id="ARBA00023054"/>
    </source>
</evidence>
<evidence type="ECO:0000256" key="5">
    <source>
        <dbReference type="SAM" id="Phobius"/>
    </source>
</evidence>
<organism evidence="6">
    <name type="scientific">Vecturithrix granuli</name>
    <dbReference type="NCBI Taxonomy" id="1499967"/>
    <lineage>
        <taxon>Bacteria</taxon>
        <taxon>Candidatus Moduliflexota</taxon>
        <taxon>Candidatus Vecturitrichia</taxon>
        <taxon>Candidatus Vecturitrichales</taxon>
        <taxon>Candidatus Vecturitrichaceae</taxon>
        <taxon>Candidatus Vecturithrix</taxon>
    </lineage>
</organism>
<evidence type="ECO:0000313" key="7">
    <source>
        <dbReference type="Proteomes" id="UP000030661"/>
    </source>
</evidence>
<accession>A0A0S6W9C3</accession>
<dbReference type="GO" id="GO:0006310">
    <property type="term" value="P:DNA recombination"/>
    <property type="evidence" value="ECO:0007669"/>
    <property type="project" value="UniProtKB-KW"/>
</dbReference>
<name>A0A0S6W9C3_VECG1</name>
<keyword evidence="4" id="KW-0233">DNA recombination</keyword>
<dbReference type="AlphaFoldDB" id="A0A0S6W9C3"/>
<keyword evidence="5" id="KW-1133">Transmembrane helix</keyword>
<dbReference type="PANTHER" id="PTHR30563:SF0">
    <property type="entry name" value="DNA RECOMBINATION PROTEIN RMUC"/>
    <property type="match status" value="1"/>
</dbReference>
<dbReference type="STRING" id="1499967.U27_01747"/>
<dbReference type="EMBL" id="DF820463">
    <property type="protein sequence ID" value="GAK54916.1"/>
    <property type="molecule type" value="Genomic_DNA"/>
</dbReference>
<sequence>MTTGTLLVILGVLCLGVGIYLILYIRTLKDERAIISEMKQDFAEQRVVLSNLLQTSFADTAERIARSSGNLRQEVTDRLSEEFLQIQERIDNQLTRGRKEARYVQVKTSQQLEGRLQHLEAATREQLERIRGNMDERLSTIGQNVQAKLDENMQEGFKHYEKVQEYLKSAEMQLQAVGAVGMSLNELNSLLKLPHLRGGFGEATLERLLQDFLPAHLFELQSTIDGAGRVDVLVKFPKASLPIDSKFPREQVLHLFESSDPKKLTEARQILKKVLRMEAKRISKYIRPDAGTMNMAIMFLPSEILYFELIRDEHLWQDLGKMQVFPASPNTLAIMLRSIAIAHDYYEMAASVEKTIESLQKAQRHFALFEKKFDAIGQGLESAREAYQVANTHLNRYSGSVVRLTGNQLENKEQASSSI</sequence>
<dbReference type="PANTHER" id="PTHR30563">
    <property type="entry name" value="DNA RECOMBINATION PROTEIN RMUC"/>
    <property type="match status" value="1"/>
</dbReference>
<proteinExistence type="inferred from homology"/>
<gene>
    <name evidence="6" type="ORF">U27_01747</name>
</gene>
<evidence type="ECO:0000313" key="6">
    <source>
        <dbReference type="EMBL" id="GAK54916.1"/>
    </source>
</evidence>
<dbReference type="InterPro" id="IPR003798">
    <property type="entry name" value="DNA_recombination_RmuC"/>
</dbReference>
<dbReference type="Pfam" id="PF02646">
    <property type="entry name" value="RmuC"/>
    <property type="match status" value="1"/>
</dbReference>
<protein>
    <recommendedName>
        <fullName evidence="8">DNA recombination protein RmuC</fullName>
    </recommendedName>
</protein>
<keyword evidence="5" id="KW-0472">Membrane</keyword>
<dbReference type="HOGENOM" id="CLU_020365_1_1_0"/>
<reference evidence="6" key="1">
    <citation type="journal article" date="2015" name="PeerJ">
        <title>First genomic representation of candidate bacterial phylum KSB3 points to enhanced environmental sensing as a trigger of wastewater bulking.</title>
        <authorList>
            <person name="Sekiguchi Y."/>
            <person name="Ohashi A."/>
            <person name="Parks D.H."/>
            <person name="Yamauchi T."/>
            <person name="Tyson G.W."/>
            <person name="Hugenholtz P."/>
        </authorList>
    </citation>
    <scope>NUCLEOTIDE SEQUENCE [LARGE SCALE GENOMIC DNA]</scope>
</reference>
<comment type="function">
    <text evidence="1">Involved in DNA recombination.</text>
</comment>
<comment type="similarity">
    <text evidence="2">Belongs to the RmuC family.</text>
</comment>
<evidence type="ECO:0000256" key="4">
    <source>
        <dbReference type="ARBA" id="ARBA00023172"/>
    </source>
</evidence>
<dbReference type="eggNOG" id="COG1322">
    <property type="taxonomic scope" value="Bacteria"/>
</dbReference>